<dbReference type="Gene3D" id="3.10.180.10">
    <property type="entry name" value="2,3-Dihydroxybiphenyl 1,2-Dioxygenase, domain 1"/>
    <property type="match status" value="1"/>
</dbReference>
<organism evidence="2 3">
    <name type="scientific">Flavobacterium cerinum</name>
    <dbReference type="NCBI Taxonomy" id="2502784"/>
    <lineage>
        <taxon>Bacteria</taxon>
        <taxon>Pseudomonadati</taxon>
        <taxon>Bacteroidota</taxon>
        <taxon>Flavobacteriia</taxon>
        <taxon>Flavobacteriales</taxon>
        <taxon>Flavobacteriaceae</taxon>
        <taxon>Flavobacterium</taxon>
    </lineage>
</organism>
<dbReference type="SUPFAM" id="SSF54593">
    <property type="entry name" value="Glyoxalase/Bleomycin resistance protein/Dihydroxybiphenyl dioxygenase"/>
    <property type="match status" value="1"/>
</dbReference>
<dbReference type="PROSITE" id="PS51819">
    <property type="entry name" value="VOC"/>
    <property type="match status" value="1"/>
</dbReference>
<proteinExistence type="predicted"/>
<accession>A0A444HFT9</accession>
<protein>
    <submittedName>
        <fullName evidence="2">VOC family protein</fullName>
    </submittedName>
</protein>
<evidence type="ECO:0000313" key="3">
    <source>
        <dbReference type="Proteomes" id="UP000287527"/>
    </source>
</evidence>
<feature type="domain" description="VOC" evidence="1">
    <location>
        <begin position="5"/>
        <end position="125"/>
    </location>
</feature>
<dbReference type="Pfam" id="PF00903">
    <property type="entry name" value="Glyoxalase"/>
    <property type="match status" value="1"/>
</dbReference>
<reference evidence="2 3" key="1">
    <citation type="submission" date="2019-01" db="EMBL/GenBank/DDBJ databases">
        <title>Flavobacterium sp. nov.,isolated from freshwater.</title>
        <authorList>
            <person name="Zhang R."/>
            <person name="Du Z.-J."/>
        </authorList>
    </citation>
    <scope>NUCLEOTIDE SEQUENCE [LARGE SCALE GENOMIC DNA]</scope>
    <source>
        <strain evidence="2 3">1E403</strain>
    </source>
</reference>
<comment type="caution">
    <text evidence="2">The sequence shown here is derived from an EMBL/GenBank/DDBJ whole genome shotgun (WGS) entry which is preliminary data.</text>
</comment>
<dbReference type="AlphaFoldDB" id="A0A444HFT9"/>
<dbReference type="RefSeq" id="WP_128388288.1">
    <property type="nucleotide sequence ID" value="NZ_SBII01000001.1"/>
</dbReference>
<evidence type="ECO:0000313" key="2">
    <source>
        <dbReference type="EMBL" id="RWX03733.1"/>
    </source>
</evidence>
<sequence>MFKDTKAFSGFSVNDTVKAKEFYSTILGLDVRNGIEGILELYIKGSTPVIVYPKPNHIPATFTILNFPVPDVEKAVNQLKAKGVVFESYDLPYFKTDSDNIFRGGGPLIAWFKDPAANIFSVLQE</sequence>
<dbReference type="Proteomes" id="UP000287527">
    <property type="component" value="Unassembled WGS sequence"/>
</dbReference>
<gene>
    <name evidence="2" type="ORF">EPI11_02040</name>
</gene>
<dbReference type="OrthoDB" id="9804907at2"/>
<keyword evidence="3" id="KW-1185">Reference proteome</keyword>
<dbReference type="InterPro" id="IPR037523">
    <property type="entry name" value="VOC_core"/>
</dbReference>
<dbReference type="InterPro" id="IPR029068">
    <property type="entry name" value="Glyas_Bleomycin-R_OHBP_Dase"/>
</dbReference>
<evidence type="ECO:0000259" key="1">
    <source>
        <dbReference type="PROSITE" id="PS51819"/>
    </source>
</evidence>
<dbReference type="EMBL" id="SBII01000001">
    <property type="protein sequence ID" value="RWX03733.1"/>
    <property type="molecule type" value="Genomic_DNA"/>
</dbReference>
<name>A0A444HFT9_9FLAO</name>
<dbReference type="InterPro" id="IPR004360">
    <property type="entry name" value="Glyas_Fos-R_dOase_dom"/>
</dbReference>